<sequence>MSENLPHSIPCKKIFDIDEVSRLCNVKPHVIRYWEREFLRNRFGFKFINRRYYKHHEVLVLRKIYSLIYEKGFTINGVHSILNGMKDFKHFSSNNVVQFTGKDINKLNNEIEEIINSFLVVIDNC</sequence>
<dbReference type="EMBL" id="CP003804">
    <property type="protein sequence ID" value="AGF47585.1"/>
    <property type="molecule type" value="Genomic_DNA"/>
</dbReference>
<dbReference type="eggNOG" id="COG0789">
    <property type="taxonomic scope" value="Bacteria"/>
</dbReference>
<dbReference type="GO" id="GO:0003677">
    <property type="term" value="F:DNA binding"/>
    <property type="evidence" value="ECO:0007669"/>
    <property type="project" value="InterPro"/>
</dbReference>
<proteinExistence type="predicted"/>
<protein>
    <submittedName>
        <fullName evidence="2">MlrA-like transcription regulator</fullName>
    </submittedName>
</protein>
<keyword evidence="3" id="KW-1185">Reference proteome</keyword>
<gene>
    <name evidence="2" type="ORF">CDEE_0550</name>
</gene>
<dbReference type="HOGENOM" id="CLU_045945_4_2_4"/>
<organism evidence="2 3">
    <name type="scientific">Candidatus Kinetoplastidibacterium crithidiae TCC036E</name>
    <dbReference type="NCBI Taxonomy" id="1208918"/>
    <lineage>
        <taxon>Bacteria</taxon>
        <taxon>Pseudomonadati</taxon>
        <taxon>Pseudomonadota</taxon>
        <taxon>Betaproteobacteria</taxon>
        <taxon>Candidatus Kinetoplastidibacterium</taxon>
    </lineage>
</organism>
<dbReference type="KEGG" id="kct:CDEE_0550"/>
<accession>M1M625</accession>
<feature type="domain" description="HTH merR-type" evidence="1">
    <location>
        <begin position="15"/>
        <end position="85"/>
    </location>
</feature>
<dbReference type="SMART" id="SM00422">
    <property type="entry name" value="HTH_MERR"/>
    <property type="match status" value="1"/>
</dbReference>
<dbReference type="PATRIC" id="fig|1208918.3.peg.283"/>
<dbReference type="STRING" id="1208918.CDEE_0550"/>
<name>M1M625_9PROT</name>
<dbReference type="RefSeq" id="WP_015238583.1">
    <property type="nucleotide sequence ID" value="NC_020283.1"/>
</dbReference>
<reference evidence="2 3" key="1">
    <citation type="journal article" date="2013" name="Genome Biol. Evol.">
        <title>Genome evolution and phylogenomic analysis of candidatus kinetoplastibacterium, the betaproteobacterial endosymbionts of strigomonas and angomonas.</title>
        <authorList>
            <person name="Alves J.M."/>
            <person name="Serrano M.G."/>
            <person name="Maia da Silva F."/>
            <person name="Voegtly L.J."/>
            <person name="Matveyev A.V."/>
            <person name="Teixeira M.M."/>
            <person name="Camargo E.P."/>
            <person name="Buck G.A."/>
        </authorList>
    </citation>
    <scope>NUCLEOTIDE SEQUENCE [LARGE SCALE GENOMIC DNA]</scope>
    <source>
        <strain evidence="2 3">TCC036E</strain>
    </source>
</reference>
<evidence type="ECO:0000313" key="3">
    <source>
        <dbReference type="Proteomes" id="UP000011686"/>
    </source>
</evidence>
<dbReference type="InterPro" id="IPR009061">
    <property type="entry name" value="DNA-bd_dom_put_sf"/>
</dbReference>
<dbReference type="GO" id="GO:0006355">
    <property type="term" value="P:regulation of DNA-templated transcription"/>
    <property type="evidence" value="ECO:0007669"/>
    <property type="project" value="InterPro"/>
</dbReference>
<dbReference type="Proteomes" id="UP000011686">
    <property type="component" value="Chromosome"/>
</dbReference>
<evidence type="ECO:0000313" key="2">
    <source>
        <dbReference type="EMBL" id="AGF47585.1"/>
    </source>
</evidence>
<dbReference type="SUPFAM" id="SSF46955">
    <property type="entry name" value="Putative DNA-binding domain"/>
    <property type="match status" value="1"/>
</dbReference>
<dbReference type="Gene3D" id="1.10.1660.10">
    <property type="match status" value="1"/>
</dbReference>
<dbReference type="AlphaFoldDB" id="M1M625"/>
<dbReference type="Pfam" id="PF13411">
    <property type="entry name" value="MerR_1"/>
    <property type="match status" value="1"/>
</dbReference>
<evidence type="ECO:0000259" key="1">
    <source>
        <dbReference type="SMART" id="SM00422"/>
    </source>
</evidence>
<dbReference type="InterPro" id="IPR000551">
    <property type="entry name" value="MerR-type_HTH_dom"/>
</dbReference>